<evidence type="ECO:0000313" key="2">
    <source>
        <dbReference type="EMBL" id="KAF1950586.1"/>
    </source>
</evidence>
<protein>
    <submittedName>
        <fullName evidence="2">Uncharacterized protein</fullName>
    </submittedName>
</protein>
<gene>
    <name evidence="2" type="ORF">CC80DRAFT_576858</name>
</gene>
<name>A0A6A5TIF4_9PLEO</name>
<reference evidence="2" key="1">
    <citation type="journal article" date="2020" name="Stud. Mycol.">
        <title>101 Dothideomycetes genomes: a test case for predicting lifestyles and emergence of pathogens.</title>
        <authorList>
            <person name="Haridas S."/>
            <person name="Albert R."/>
            <person name="Binder M."/>
            <person name="Bloem J."/>
            <person name="Labutti K."/>
            <person name="Salamov A."/>
            <person name="Andreopoulos B."/>
            <person name="Baker S."/>
            <person name="Barry K."/>
            <person name="Bills G."/>
            <person name="Bluhm B."/>
            <person name="Cannon C."/>
            <person name="Castanera R."/>
            <person name="Culley D."/>
            <person name="Daum C."/>
            <person name="Ezra D."/>
            <person name="Gonzalez J."/>
            <person name="Henrissat B."/>
            <person name="Kuo A."/>
            <person name="Liang C."/>
            <person name="Lipzen A."/>
            <person name="Lutzoni F."/>
            <person name="Magnuson J."/>
            <person name="Mondo S."/>
            <person name="Nolan M."/>
            <person name="Ohm R."/>
            <person name="Pangilinan J."/>
            <person name="Park H.-J."/>
            <person name="Ramirez L."/>
            <person name="Alfaro M."/>
            <person name="Sun H."/>
            <person name="Tritt A."/>
            <person name="Yoshinaga Y."/>
            <person name="Zwiers L.-H."/>
            <person name="Turgeon B."/>
            <person name="Goodwin S."/>
            <person name="Spatafora J."/>
            <person name="Crous P."/>
            <person name="Grigoriev I."/>
        </authorList>
    </citation>
    <scope>NUCLEOTIDE SEQUENCE</scope>
    <source>
        <strain evidence="2">CBS 675.92</strain>
    </source>
</reference>
<feature type="region of interest" description="Disordered" evidence="1">
    <location>
        <begin position="36"/>
        <end position="55"/>
    </location>
</feature>
<dbReference type="EMBL" id="ML977024">
    <property type="protein sequence ID" value="KAF1950586.1"/>
    <property type="molecule type" value="Genomic_DNA"/>
</dbReference>
<dbReference type="AlphaFoldDB" id="A0A6A5TIF4"/>
<keyword evidence="3" id="KW-1185">Reference proteome</keyword>
<sequence length="365" mass="42463">MAAPNSPSYFIPHTLCNQPRLLSRTYNRSSTIDDIYPNNTNMDQEQEAQSPYSPSQTIKRRIITVMTSIPGVTKKAEQTNQLELETLYESLLFDLRSRDEDLFREIVDFHKVTGRPWECGLDTEERKTWIVLLFRLALRCYAAANGPPTKTKGFAVTPEAQRAALEVSKLAKERIFDPWEDKGATSGDLLYEAKQQNMYSDFESTTEYVTQFEEDRHLIEEAAKDKENTRLERLQDRGKCIAALFKFWNLLAEPVKDDDKQKQMRKEALRDLNIDFAFADELDEWEREIAGGLVWLDDENLGGRKTILEDNLIRQAVRLMPWDEFAKAMPRYKEDAIFRRRYGKQVKSHKKAVTEGNLKIFRDEA</sequence>
<evidence type="ECO:0000256" key="1">
    <source>
        <dbReference type="SAM" id="MobiDB-lite"/>
    </source>
</evidence>
<proteinExistence type="predicted"/>
<organism evidence="2 3">
    <name type="scientific">Byssothecium circinans</name>
    <dbReference type="NCBI Taxonomy" id="147558"/>
    <lineage>
        <taxon>Eukaryota</taxon>
        <taxon>Fungi</taxon>
        <taxon>Dikarya</taxon>
        <taxon>Ascomycota</taxon>
        <taxon>Pezizomycotina</taxon>
        <taxon>Dothideomycetes</taxon>
        <taxon>Pleosporomycetidae</taxon>
        <taxon>Pleosporales</taxon>
        <taxon>Massarineae</taxon>
        <taxon>Massarinaceae</taxon>
        <taxon>Byssothecium</taxon>
    </lineage>
</organism>
<dbReference type="Proteomes" id="UP000800035">
    <property type="component" value="Unassembled WGS sequence"/>
</dbReference>
<evidence type="ECO:0000313" key="3">
    <source>
        <dbReference type="Proteomes" id="UP000800035"/>
    </source>
</evidence>
<accession>A0A6A5TIF4</accession>